<name>A0AAG5DEN9_ANOAO</name>
<proteinExistence type="predicted"/>
<sequence>MNNNSVKMSNPLAGGLSWWRWLNDERGV</sequence>
<dbReference type="Proteomes" id="UP000075880">
    <property type="component" value="Unassembled WGS sequence"/>
</dbReference>
<dbReference type="EnsemblMetazoa" id="ENSAATROPT010304">
    <property type="protein sequence ID" value="ENSAATROPP009299"/>
    <property type="gene ID" value="ENSAATROPG008376"/>
</dbReference>
<reference evidence="1" key="1">
    <citation type="submission" date="2024-04" db="UniProtKB">
        <authorList>
            <consortium name="EnsemblMetazoa"/>
        </authorList>
    </citation>
    <scope>IDENTIFICATION</scope>
    <source>
        <strain evidence="1">EBRO</strain>
    </source>
</reference>
<protein>
    <submittedName>
        <fullName evidence="1">Uncharacterized protein</fullName>
    </submittedName>
</protein>
<dbReference type="AlphaFoldDB" id="A0AAG5DEN9"/>
<organism evidence="1 2">
    <name type="scientific">Anopheles atroparvus</name>
    <name type="common">European mosquito</name>
    <dbReference type="NCBI Taxonomy" id="41427"/>
    <lineage>
        <taxon>Eukaryota</taxon>
        <taxon>Metazoa</taxon>
        <taxon>Ecdysozoa</taxon>
        <taxon>Arthropoda</taxon>
        <taxon>Hexapoda</taxon>
        <taxon>Insecta</taxon>
        <taxon>Pterygota</taxon>
        <taxon>Neoptera</taxon>
        <taxon>Endopterygota</taxon>
        <taxon>Diptera</taxon>
        <taxon>Nematocera</taxon>
        <taxon>Culicoidea</taxon>
        <taxon>Culicidae</taxon>
        <taxon>Anophelinae</taxon>
        <taxon>Anopheles</taxon>
    </lineage>
</organism>
<accession>A0AAG5DEN9</accession>
<keyword evidence="2" id="KW-1185">Reference proteome</keyword>
<evidence type="ECO:0000313" key="2">
    <source>
        <dbReference type="Proteomes" id="UP000075880"/>
    </source>
</evidence>
<evidence type="ECO:0000313" key="1">
    <source>
        <dbReference type="EnsemblMetazoa" id="ENSAATROPP009299"/>
    </source>
</evidence>